<accession>A0A9N9KE17</accession>
<dbReference type="AlphaFoldDB" id="A0A9N9KE17"/>
<proteinExistence type="predicted"/>
<organism evidence="1 2">
    <name type="scientific">Dentiscutata erythropus</name>
    <dbReference type="NCBI Taxonomy" id="1348616"/>
    <lineage>
        <taxon>Eukaryota</taxon>
        <taxon>Fungi</taxon>
        <taxon>Fungi incertae sedis</taxon>
        <taxon>Mucoromycota</taxon>
        <taxon>Glomeromycotina</taxon>
        <taxon>Glomeromycetes</taxon>
        <taxon>Diversisporales</taxon>
        <taxon>Gigasporaceae</taxon>
        <taxon>Dentiscutata</taxon>
    </lineage>
</organism>
<feature type="non-terminal residue" evidence="1">
    <location>
        <position position="1"/>
    </location>
</feature>
<reference evidence="1" key="1">
    <citation type="submission" date="2021-06" db="EMBL/GenBank/DDBJ databases">
        <authorList>
            <person name="Kallberg Y."/>
            <person name="Tangrot J."/>
            <person name="Rosling A."/>
        </authorList>
    </citation>
    <scope>NUCLEOTIDE SEQUENCE</scope>
    <source>
        <strain evidence="1">MA453B</strain>
    </source>
</reference>
<dbReference type="Proteomes" id="UP000789405">
    <property type="component" value="Unassembled WGS sequence"/>
</dbReference>
<sequence length="201" mass="23636">QELIKAFSNFVANDDGVRSLNHNAWSTCLIISFLKALLWKYQYEWIAIHSKGEAWLSENVPDVNIEERLYSYVTRFIIQHFNITEWESESQRISLGVDTKISIIVRSKANIRIVRRFITYQNDSGCFVLSDKSSGSFGFSSIEEAKKHLEIHFSSYSKASKLDVHVWNTAIFIWYFRLVLIDFRTEWTEVFQKSESWISEQ</sequence>
<keyword evidence="2" id="KW-1185">Reference proteome</keyword>
<comment type="caution">
    <text evidence="1">The sequence shown here is derived from an EMBL/GenBank/DDBJ whole genome shotgun (WGS) entry which is preliminary data.</text>
</comment>
<name>A0A9N9KE17_9GLOM</name>
<dbReference type="OrthoDB" id="9895617at2759"/>
<protein>
    <submittedName>
        <fullName evidence="1">27773_t:CDS:1</fullName>
    </submittedName>
</protein>
<evidence type="ECO:0000313" key="2">
    <source>
        <dbReference type="Proteomes" id="UP000789405"/>
    </source>
</evidence>
<feature type="non-terminal residue" evidence="1">
    <location>
        <position position="201"/>
    </location>
</feature>
<gene>
    <name evidence="1" type="ORF">DERYTH_LOCUS27494</name>
</gene>
<dbReference type="EMBL" id="CAJVPY010063412">
    <property type="protein sequence ID" value="CAG8823418.1"/>
    <property type="molecule type" value="Genomic_DNA"/>
</dbReference>
<evidence type="ECO:0000313" key="1">
    <source>
        <dbReference type="EMBL" id="CAG8823418.1"/>
    </source>
</evidence>